<reference evidence="4" key="1">
    <citation type="submission" date="2020-08" db="EMBL/GenBank/DDBJ databases">
        <title>Genome public.</title>
        <authorList>
            <person name="Liu C."/>
            <person name="Sun Q."/>
        </authorList>
    </citation>
    <scope>NUCLEOTIDE SEQUENCE</scope>
    <source>
        <strain evidence="4">NSJ-50</strain>
    </source>
</reference>
<comment type="caution">
    <text evidence="4">The sequence shown here is derived from an EMBL/GenBank/DDBJ whole genome shotgun (WGS) entry which is preliminary data.</text>
</comment>
<dbReference type="EMBL" id="JACRTE010000019">
    <property type="protein sequence ID" value="MBC8597267.1"/>
    <property type="molecule type" value="Genomic_DNA"/>
</dbReference>
<accession>A0A926INL8</accession>
<protein>
    <submittedName>
        <fullName evidence="4">S-layer homology domain-containing protein</fullName>
    </submittedName>
</protein>
<dbReference type="PROSITE" id="PS51272">
    <property type="entry name" value="SLH"/>
    <property type="match status" value="2"/>
</dbReference>
<dbReference type="AlphaFoldDB" id="A0A926INL8"/>
<gene>
    <name evidence="4" type="ORF">H8706_10385</name>
</gene>
<feature type="domain" description="SLH" evidence="3">
    <location>
        <begin position="221"/>
        <end position="284"/>
    </location>
</feature>
<sequence>MKSKVVAVYFLSIFLLCSVLTAVNADNGYTIKDYIANYYSEIYREDTEVAFDKITIQDTNRKNELWVLTGNLSEYNIFNNKIEKVENPYVIQTAERYYITLQSTAGNYLYLCITKNGEMFFGRYADYNKPNYCEYIVAESAAVSNELSQICQTGINGYINQNAAEGIPKCSEWALGYVTKAAEKSFIPTILLELNFSESAKRIDFCRMAYRMLNEKEQINVIERTHPFTDVDKDERELAYLYENGIIKGKSATEFYPNDSISREEAATILDRLFKFIYKTDADNSDKEKLYADDNTISDWAKNSVYSMKTHKIMIGVDNDSFSPKTPFSLEQTVVTLVRIYEYK</sequence>
<keyword evidence="5" id="KW-1185">Reference proteome</keyword>
<organism evidence="4 5">
    <name type="scientific">Qingrenia yutianensis</name>
    <dbReference type="NCBI Taxonomy" id="2763676"/>
    <lineage>
        <taxon>Bacteria</taxon>
        <taxon>Bacillati</taxon>
        <taxon>Bacillota</taxon>
        <taxon>Clostridia</taxon>
        <taxon>Eubacteriales</taxon>
        <taxon>Oscillospiraceae</taxon>
        <taxon>Qingrenia</taxon>
    </lineage>
</organism>
<keyword evidence="1" id="KW-0677">Repeat</keyword>
<feature type="signal peptide" evidence="2">
    <location>
        <begin position="1"/>
        <end position="25"/>
    </location>
</feature>
<evidence type="ECO:0000313" key="4">
    <source>
        <dbReference type="EMBL" id="MBC8597267.1"/>
    </source>
</evidence>
<dbReference type="InterPro" id="IPR001119">
    <property type="entry name" value="SLH_dom"/>
</dbReference>
<dbReference type="Pfam" id="PF00395">
    <property type="entry name" value="SLH"/>
    <property type="match status" value="2"/>
</dbReference>
<dbReference type="RefSeq" id="WP_262432580.1">
    <property type="nucleotide sequence ID" value="NZ_JACRTE010000019.1"/>
</dbReference>
<keyword evidence="2" id="KW-0732">Signal</keyword>
<evidence type="ECO:0000259" key="3">
    <source>
        <dbReference type="PROSITE" id="PS51272"/>
    </source>
</evidence>
<dbReference type="Proteomes" id="UP000647416">
    <property type="component" value="Unassembled WGS sequence"/>
</dbReference>
<evidence type="ECO:0000256" key="1">
    <source>
        <dbReference type="ARBA" id="ARBA00022737"/>
    </source>
</evidence>
<evidence type="ECO:0000256" key="2">
    <source>
        <dbReference type="SAM" id="SignalP"/>
    </source>
</evidence>
<feature type="domain" description="SLH" evidence="3">
    <location>
        <begin position="288"/>
        <end position="344"/>
    </location>
</feature>
<name>A0A926INL8_9FIRM</name>
<evidence type="ECO:0000313" key="5">
    <source>
        <dbReference type="Proteomes" id="UP000647416"/>
    </source>
</evidence>
<proteinExistence type="predicted"/>
<feature type="chain" id="PRO_5036875112" evidence="2">
    <location>
        <begin position="26"/>
        <end position="344"/>
    </location>
</feature>